<dbReference type="Proteomes" id="UP001216558">
    <property type="component" value="Unassembled WGS sequence"/>
</dbReference>
<feature type="transmembrane region" description="Helical" evidence="1">
    <location>
        <begin position="30"/>
        <end position="48"/>
    </location>
</feature>
<evidence type="ECO:0000313" key="3">
    <source>
        <dbReference type="Proteomes" id="UP001216558"/>
    </source>
</evidence>
<keyword evidence="1" id="KW-0812">Transmembrane</keyword>
<name>A0ABT5JT98_9SPHN</name>
<keyword evidence="3" id="KW-1185">Reference proteome</keyword>
<gene>
    <name evidence="2" type="ORF">OIK40_14975</name>
</gene>
<evidence type="ECO:0008006" key="4">
    <source>
        <dbReference type="Google" id="ProtNLM"/>
    </source>
</evidence>
<evidence type="ECO:0000256" key="1">
    <source>
        <dbReference type="SAM" id="Phobius"/>
    </source>
</evidence>
<comment type="caution">
    <text evidence="2">The sequence shown here is derived from an EMBL/GenBank/DDBJ whole genome shotgun (WGS) entry which is preliminary data.</text>
</comment>
<evidence type="ECO:0000313" key="2">
    <source>
        <dbReference type="EMBL" id="MDC8755949.1"/>
    </source>
</evidence>
<protein>
    <recommendedName>
        <fullName evidence="4">Rod shape-determining protein MreD</fullName>
    </recommendedName>
</protein>
<feature type="transmembrane region" description="Helical" evidence="1">
    <location>
        <begin position="119"/>
        <end position="136"/>
    </location>
</feature>
<keyword evidence="1" id="KW-1133">Transmembrane helix</keyword>
<accession>A0ABT5JT98</accession>
<feature type="transmembrane region" description="Helical" evidence="1">
    <location>
        <begin position="60"/>
        <end position="78"/>
    </location>
</feature>
<organism evidence="2 3">
    <name type="scientific">Erythrobacter fulvus</name>
    <dbReference type="NCBI Taxonomy" id="2987523"/>
    <lineage>
        <taxon>Bacteria</taxon>
        <taxon>Pseudomonadati</taxon>
        <taxon>Pseudomonadota</taxon>
        <taxon>Alphaproteobacteria</taxon>
        <taxon>Sphingomonadales</taxon>
        <taxon>Erythrobacteraceae</taxon>
        <taxon>Erythrobacter/Porphyrobacter group</taxon>
        <taxon>Erythrobacter</taxon>
    </lineage>
</organism>
<proteinExistence type="predicted"/>
<reference evidence="2 3" key="1">
    <citation type="submission" date="2022-10" db="EMBL/GenBank/DDBJ databases">
        <title>Erythrobacter sp. sf7 Genome sequencing.</title>
        <authorList>
            <person name="Park S."/>
        </authorList>
    </citation>
    <scope>NUCLEOTIDE SEQUENCE [LARGE SCALE GENOMIC DNA]</scope>
    <source>
        <strain evidence="3">sf7</strain>
    </source>
</reference>
<sequence length="146" mass="16067">MVRFLAQALLICVVFIAALRAGGKPERHVASIYFAMLLASTADALLGGGETAADYAGLHVFRFTLDCCALAGIVFVALRYERWWTLWVGSVQLIAVMAHVLRAIAVPMPALVYVIMERWPVWMAVLITAAGTFLHHRRQQAVVSDI</sequence>
<keyword evidence="1" id="KW-0472">Membrane</keyword>
<feature type="transmembrane region" description="Helical" evidence="1">
    <location>
        <begin position="84"/>
        <end position="107"/>
    </location>
</feature>
<dbReference type="EMBL" id="JAQQXQ010000017">
    <property type="protein sequence ID" value="MDC8755949.1"/>
    <property type="molecule type" value="Genomic_DNA"/>
</dbReference>